<reference evidence="1" key="1">
    <citation type="journal article" date="2021" name="Proc. Natl. Acad. Sci. U.S.A.">
        <title>A Catalog of Tens of Thousands of Viruses from Human Metagenomes Reveals Hidden Associations with Chronic Diseases.</title>
        <authorList>
            <person name="Tisza M.J."/>
            <person name="Buck C.B."/>
        </authorList>
    </citation>
    <scope>NUCLEOTIDE SEQUENCE</scope>
    <source>
        <strain evidence="1">CtA4D8</strain>
    </source>
</reference>
<sequence>MLNRNAYEYSSHRHFLYKSLKLVFYFSPAE</sequence>
<name>A0A8S5L708_9CAUD</name>
<accession>A0A8S5L708</accession>
<evidence type="ECO:0000313" key="1">
    <source>
        <dbReference type="EMBL" id="DAD65418.1"/>
    </source>
</evidence>
<protein>
    <submittedName>
        <fullName evidence="1">Uncharacterized protein</fullName>
    </submittedName>
</protein>
<proteinExistence type="predicted"/>
<organism evidence="1">
    <name type="scientific">Myoviridae sp. ctA4D8</name>
    <dbReference type="NCBI Taxonomy" id="2823535"/>
    <lineage>
        <taxon>Viruses</taxon>
        <taxon>Duplodnaviria</taxon>
        <taxon>Heunggongvirae</taxon>
        <taxon>Uroviricota</taxon>
        <taxon>Caudoviricetes</taxon>
    </lineage>
</organism>
<dbReference type="EMBL" id="BK014643">
    <property type="protein sequence ID" value="DAD65418.1"/>
    <property type="molecule type" value="Genomic_DNA"/>
</dbReference>